<keyword evidence="5 7" id="KW-0378">Hydrolase</keyword>
<feature type="active site" description="Charge relay system" evidence="7">
    <location>
        <position position="191"/>
    </location>
</feature>
<dbReference type="PANTHER" id="PTHR43806:SF11">
    <property type="entry name" value="CEREVISIN-RELATED"/>
    <property type="match status" value="1"/>
</dbReference>
<dbReference type="OrthoDB" id="1699244at2"/>
<evidence type="ECO:0000256" key="7">
    <source>
        <dbReference type="PROSITE-ProRule" id="PRU01240"/>
    </source>
</evidence>
<comment type="similarity">
    <text evidence="2 7 8">Belongs to the peptidase S8 family.</text>
</comment>
<feature type="active site" description="Charge relay system" evidence="7">
    <location>
        <position position="377"/>
    </location>
</feature>
<dbReference type="EMBL" id="SMAE01000008">
    <property type="protein sequence ID" value="TCS88590.1"/>
    <property type="molecule type" value="Genomic_DNA"/>
</dbReference>
<evidence type="ECO:0000313" key="11">
    <source>
        <dbReference type="Proteomes" id="UP000294567"/>
    </source>
</evidence>
<dbReference type="InterPro" id="IPR034084">
    <property type="entry name" value="Thermitase-like_dom"/>
</dbReference>
<evidence type="ECO:0000259" key="9">
    <source>
        <dbReference type="Pfam" id="PF00082"/>
    </source>
</evidence>
<dbReference type="RefSeq" id="WP_132028156.1">
    <property type="nucleotide sequence ID" value="NZ_CP068564.1"/>
</dbReference>
<dbReference type="CDD" id="cd07484">
    <property type="entry name" value="Peptidases_S8_Thermitase_like"/>
    <property type="match status" value="1"/>
</dbReference>
<gene>
    <name evidence="10" type="ORF">EDD65_108125</name>
</gene>
<dbReference type="GO" id="GO:0005576">
    <property type="term" value="C:extracellular region"/>
    <property type="evidence" value="ECO:0007669"/>
    <property type="project" value="UniProtKB-SubCell"/>
</dbReference>
<evidence type="ECO:0000313" key="10">
    <source>
        <dbReference type="EMBL" id="TCS88590.1"/>
    </source>
</evidence>
<comment type="subcellular location">
    <subcellularLocation>
        <location evidence="1">Secreted</location>
    </subcellularLocation>
</comment>
<evidence type="ECO:0000256" key="5">
    <source>
        <dbReference type="ARBA" id="ARBA00022801"/>
    </source>
</evidence>
<keyword evidence="4 7" id="KW-0645">Protease</keyword>
<dbReference type="PRINTS" id="PR00723">
    <property type="entry name" value="SUBTILISIN"/>
</dbReference>
<dbReference type="PROSITE" id="PS00136">
    <property type="entry name" value="SUBTILASE_ASP"/>
    <property type="match status" value="1"/>
</dbReference>
<dbReference type="Gene3D" id="3.40.50.200">
    <property type="entry name" value="Peptidase S8/S53 domain"/>
    <property type="match status" value="1"/>
</dbReference>
<dbReference type="InterPro" id="IPR023827">
    <property type="entry name" value="Peptidase_S8_Asp-AS"/>
</dbReference>
<evidence type="ECO:0000256" key="4">
    <source>
        <dbReference type="ARBA" id="ARBA00022670"/>
    </source>
</evidence>
<feature type="domain" description="Peptidase S8/S53" evidence="9">
    <location>
        <begin position="184"/>
        <end position="422"/>
    </location>
</feature>
<dbReference type="InterPro" id="IPR023828">
    <property type="entry name" value="Peptidase_S8_Ser-AS"/>
</dbReference>
<sequence length="436" mass="47215">MKRILSLTMVLVLVVLMGVPVMAKGETEDMECVPGELIVSIRGDICTVQSAEDIVDQHISAINEEDFIVKKSLLENFDDSEGLQLRSVDDFKETVIEEMGYVYLVEYPMNKYETQEEAIEALKEIIEDNGLEVAQIEPNYVVHAIEEVVEDEELQIYDIHNNQRWQYEMIKVPQAWTITPGSMSVKIAVVDTGIDYNHQSLRNYVDTRLGKNFTTSNSSDFMDRAGHGTHVAGTIASYGIVSGVMKQGTLIPVKVLGDNGSGSVYGIIEGILHAANVGADVINMSLGGGGYVQAFDNACQTAMSKGVIIVAASGNESASRISYPAAYDGVIAVGAVDSYGRRASFSNYGTGLDVMAPGVNVYSTVPGNRYQYMSGTSMASPHVAGVAGLMRSANRYLSVNNARSIIRRTAQYAGDSYYYGYGIVNAYEAVKAAAGL</sequence>
<feature type="active site" description="Charge relay system" evidence="7">
    <location>
        <position position="227"/>
    </location>
</feature>
<dbReference type="GO" id="GO:0006508">
    <property type="term" value="P:proteolysis"/>
    <property type="evidence" value="ECO:0007669"/>
    <property type="project" value="UniProtKB-KW"/>
</dbReference>
<evidence type="ECO:0000256" key="2">
    <source>
        <dbReference type="ARBA" id="ARBA00011073"/>
    </source>
</evidence>
<keyword evidence="6 7" id="KW-0720">Serine protease</keyword>
<keyword evidence="11" id="KW-1185">Reference proteome</keyword>
<comment type="caution">
    <text evidence="10">The sequence shown here is derived from an EMBL/GenBank/DDBJ whole genome shotgun (WGS) entry which is preliminary data.</text>
</comment>
<keyword evidence="3" id="KW-0964">Secreted</keyword>
<dbReference type="PROSITE" id="PS00137">
    <property type="entry name" value="SUBTILASE_HIS"/>
    <property type="match status" value="1"/>
</dbReference>
<dbReference type="InterPro" id="IPR022398">
    <property type="entry name" value="Peptidase_S8_His-AS"/>
</dbReference>
<dbReference type="PANTHER" id="PTHR43806">
    <property type="entry name" value="PEPTIDASE S8"/>
    <property type="match status" value="1"/>
</dbReference>
<dbReference type="Pfam" id="PF00082">
    <property type="entry name" value="Peptidase_S8"/>
    <property type="match status" value="1"/>
</dbReference>
<evidence type="ECO:0000256" key="3">
    <source>
        <dbReference type="ARBA" id="ARBA00022525"/>
    </source>
</evidence>
<dbReference type="PROSITE" id="PS51892">
    <property type="entry name" value="SUBTILASE"/>
    <property type="match status" value="1"/>
</dbReference>
<dbReference type="PROSITE" id="PS00138">
    <property type="entry name" value="SUBTILASE_SER"/>
    <property type="match status" value="1"/>
</dbReference>
<dbReference type="InterPro" id="IPR015500">
    <property type="entry name" value="Peptidase_S8_subtilisin-rel"/>
</dbReference>
<dbReference type="GO" id="GO:0004252">
    <property type="term" value="F:serine-type endopeptidase activity"/>
    <property type="evidence" value="ECO:0007669"/>
    <property type="project" value="UniProtKB-UniRule"/>
</dbReference>
<dbReference type="SUPFAM" id="SSF52743">
    <property type="entry name" value="Subtilisin-like"/>
    <property type="match status" value="1"/>
</dbReference>
<dbReference type="Proteomes" id="UP000294567">
    <property type="component" value="Unassembled WGS sequence"/>
</dbReference>
<dbReference type="InterPro" id="IPR000209">
    <property type="entry name" value="Peptidase_S8/S53_dom"/>
</dbReference>
<protein>
    <submittedName>
        <fullName evidence="10">Subtilisin</fullName>
    </submittedName>
</protein>
<evidence type="ECO:0000256" key="6">
    <source>
        <dbReference type="ARBA" id="ARBA00022825"/>
    </source>
</evidence>
<organism evidence="10 11">
    <name type="scientific">Keratinibaculum paraultunense</name>
    <dbReference type="NCBI Taxonomy" id="1278232"/>
    <lineage>
        <taxon>Bacteria</taxon>
        <taxon>Bacillati</taxon>
        <taxon>Bacillota</taxon>
        <taxon>Tissierellia</taxon>
        <taxon>Tissierellales</taxon>
        <taxon>Tepidimicrobiaceae</taxon>
        <taxon>Keratinibaculum</taxon>
    </lineage>
</organism>
<evidence type="ECO:0000256" key="1">
    <source>
        <dbReference type="ARBA" id="ARBA00004613"/>
    </source>
</evidence>
<dbReference type="AlphaFoldDB" id="A0A4R3KUD1"/>
<name>A0A4R3KUD1_9FIRM</name>
<reference evidence="10 11" key="1">
    <citation type="submission" date="2019-03" db="EMBL/GenBank/DDBJ databases">
        <title>Genomic Encyclopedia of Type Strains, Phase IV (KMG-IV): sequencing the most valuable type-strain genomes for metagenomic binning, comparative biology and taxonomic classification.</title>
        <authorList>
            <person name="Goeker M."/>
        </authorList>
    </citation>
    <scope>NUCLEOTIDE SEQUENCE [LARGE SCALE GENOMIC DNA]</scope>
    <source>
        <strain evidence="10 11">DSM 26752</strain>
    </source>
</reference>
<proteinExistence type="inferred from homology"/>
<accession>A0A4R3KUD1</accession>
<dbReference type="InterPro" id="IPR036852">
    <property type="entry name" value="Peptidase_S8/S53_dom_sf"/>
</dbReference>
<dbReference type="InterPro" id="IPR050131">
    <property type="entry name" value="Peptidase_S8_subtilisin-like"/>
</dbReference>
<evidence type="ECO:0000256" key="8">
    <source>
        <dbReference type="RuleBase" id="RU003355"/>
    </source>
</evidence>